<dbReference type="InterPro" id="IPR050143">
    <property type="entry name" value="TRIM/RBCC"/>
</dbReference>
<dbReference type="InterPro" id="IPR001841">
    <property type="entry name" value="Znf_RING"/>
</dbReference>
<reference evidence="7 8" key="1">
    <citation type="journal article" date="2018" name="Genomics">
        <title>Molecular footprints of inshore aquatic adaptation in Indo-Pacific humpback dolphin (Sousa chinensis).</title>
        <authorList>
            <person name="Ming Y."/>
            <person name="Jian J."/>
            <person name="Yu F."/>
            <person name="Yu X."/>
            <person name="Wang J."/>
            <person name="Liu W."/>
        </authorList>
    </citation>
    <scope>NUCLEOTIDE SEQUENCE [LARGE SCALE GENOMIC DNA]</scope>
    <source>
        <strain evidence="7">MY-2018</strain>
        <tissue evidence="7">Skin</tissue>
    </source>
</reference>
<dbReference type="Proteomes" id="UP000295264">
    <property type="component" value="Unassembled WGS sequence"/>
</dbReference>
<evidence type="ECO:0000256" key="2">
    <source>
        <dbReference type="ARBA" id="ARBA00022771"/>
    </source>
</evidence>
<feature type="region of interest" description="Disordered" evidence="5">
    <location>
        <begin position="401"/>
        <end position="431"/>
    </location>
</feature>
<dbReference type="Gene3D" id="3.30.40.10">
    <property type="entry name" value="Zinc/RING finger domain, C3HC4 (zinc finger)"/>
    <property type="match status" value="1"/>
</dbReference>
<keyword evidence="8" id="KW-1185">Reference proteome</keyword>
<dbReference type="PROSITE" id="PS50089">
    <property type="entry name" value="ZF_RING_2"/>
    <property type="match status" value="1"/>
</dbReference>
<feature type="region of interest" description="Disordered" evidence="5">
    <location>
        <begin position="289"/>
        <end position="387"/>
    </location>
</feature>
<feature type="compositionally biased region" description="Low complexity" evidence="5">
    <location>
        <begin position="401"/>
        <end position="414"/>
    </location>
</feature>
<feature type="non-terminal residue" evidence="7">
    <location>
        <position position="431"/>
    </location>
</feature>
<evidence type="ECO:0000259" key="6">
    <source>
        <dbReference type="PROSITE" id="PS50089"/>
    </source>
</evidence>
<dbReference type="InterPro" id="IPR027370">
    <property type="entry name" value="Znf-RING_euk"/>
</dbReference>
<protein>
    <recommendedName>
        <fullName evidence="6">RING-type domain-containing protein</fullName>
    </recommendedName>
</protein>
<keyword evidence="2 4" id="KW-0863">Zinc-finger</keyword>
<dbReference type="SUPFAM" id="SSF57850">
    <property type="entry name" value="RING/U-box"/>
    <property type="match status" value="1"/>
</dbReference>
<evidence type="ECO:0000313" key="8">
    <source>
        <dbReference type="Proteomes" id="UP000295264"/>
    </source>
</evidence>
<dbReference type="Gene3D" id="3.30.160.60">
    <property type="entry name" value="Classic Zinc Finger"/>
    <property type="match status" value="1"/>
</dbReference>
<evidence type="ECO:0000256" key="3">
    <source>
        <dbReference type="ARBA" id="ARBA00022833"/>
    </source>
</evidence>
<dbReference type="GO" id="GO:0008270">
    <property type="term" value="F:zinc ion binding"/>
    <property type="evidence" value="ECO:0007669"/>
    <property type="project" value="UniProtKB-KW"/>
</dbReference>
<dbReference type="AlphaFoldDB" id="A0A484GYF0"/>
<feature type="domain" description="RING-type" evidence="6">
    <location>
        <begin position="10"/>
        <end position="57"/>
    </location>
</feature>
<proteinExistence type="predicted"/>
<evidence type="ECO:0000313" key="7">
    <source>
        <dbReference type="EMBL" id="TEA40350.1"/>
    </source>
</evidence>
<dbReference type="InterPro" id="IPR013083">
    <property type="entry name" value="Znf_RING/FYVE/PHD"/>
</dbReference>
<dbReference type="EMBL" id="QWLN02003200">
    <property type="protein sequence ID" value="TEA40350.1"/>
    <property type="molecule type" value="Genomic_DNA"/>
</dbReference>
<dbReference type="InterPro" id="IPR017907">
    <property type="entry name" value="Znf_RING_CS"/>
</dbReference>
<evidence type="ECO:0000256" key="1">
    <source>
        <dbReference type="ARBA" id="ARBA00022723"/>
    </source>
</evidence>
<keyword evidence="3" id="KW-0862">Zinc</keyword>
<keyword evidence="1" id="KW-0479">Metal-binding</keyword>
<comment type="caution">
    <text evidence="7">The sequence shown here is derived from an EMBL/GenBank/DDBJ whole genome shotgun (WGS) entry which is preliminary data.</text>
</comment>
<sequence length="431" mass="46475">MEVLGAVLSCPVCMELFTPAVLLLSCSHNFCKQCLELILMCQNCTHGNGQFCCPVCRKMCLRDEEPICGICKLFGDHESHPVAKISDAYAERKVSFAKDIQLILQKSESAAQAVQDTKKFIRELSTSAADTLAMIATIGDSLLRGIKCQIATLKRQLESEHSSKLEKLQLVARELEAPQQIYQQMKMLLQHHANAVQFLHEHKRLKKEMVRLMEGSMSPQIPIKDTISIRRYFKELIRGIDITAFVPPETDQVLASTAGLREAWQAGCATQGRLSQQVLEDILCKAASGSDSAPPLSQSSNKRQGADKVGGHHPPLLRRPPSAGRAQLPPSSGVPASTARPRQKGDANVSQTAPPMSSRAALEPAPASASRRPRCLPSSRRGPPARASIRVLVCGSRVAVGARAGPSPRRAAAAAGGGLLHGPEVGTEAGR</sequence>
<dbReference type="Pfam" id="PF13445">
    <property type="entry name" value="zf-RING_UBOX"/>
    <property type="match status" value="1"/>
</dbReference>
<dbReference type="SUPFAM" id="SSF57845">
    <property type="entry name" value="B-box zinc-binding domain"/>
    <property type="match status" value="1"/>
</dbReference>
<feature type="compositionally biased region" description="Polar residues" evidence="5">
    <location>
        <begin position="289"/>
        <end position="303"/>
    </location>
</feature>
<evidence type="ECO:0000256" key="5">
    <source>
        <dbReference type="SAM" id="MobiDB-lite"/>
    </source>
</evidence>
<organism evidence="7 8">
    <name type="scientific">Sousa chinensis</name>
    <name type="common">Indo-pacific humpbacked dolphin</name>
    <name type="synonym">Steno chinensis</name>
    <dbReference type="NCBI Taxonomy" id="103600"/>
    <lineage>
        <taxon>Eukaryota</taxon>
        <taxon>Metazoa</taxon>
        <taxon>Chordata</taxon>
        <taxon>Craniata</taxon>
        <taxon>Vertebrata</taxon>
        <taxon>Euteleostomi</taxon>
        <taxon>Mammalia</taxon>
        <taxon>Eutheria</taxon>
        <taxon>Laurasiatheria</taxon>
        <taxon>Artiodactyla</taxon>
        <taxon>Whippomorpha</taxon>
        <taxon>Cetacea</taxon>
        <taxon>Odontoceti</taxon>
        <taxon>Delphinidae</taxon>
        <taxon>Sousa</taxon>
    </lineage>
</organism>
<dbReference type="SMART" id="SM00184">
    <property type="entry name" value="RING"/>
    <property type="match status" value="1"/>
</dbReference>
<feature type="compositionally biased region" description="Low complexity" evidence="5">
    <location>
        <begin position="357"/>
        <end position="384"/>
    </location>
</feature>
<gene>
    <name evidence="7" type="ORF">DBR06_SOUSAS26010006</name>
</gene>
<name>A0A484GYF0_SOUCH</name>
<accession>A0A484GYF0</accession>
<dbReference type="PROSITE" id="PS00518">
    <property type="entry name" value="ZF_RING_1"/>
    <property type="match status" value="1"/>
</dbReference>
<evidence type="ECO:0000256" key="4">
    <source>
        <dbReference type="PROSITE-ProRule" id="PRU00175"/>
    </source>
</evidence>
<dbReference type="PANTHER" id="PTHR24103">
    <property type="entry name" value="E3 UBIQUITIN-PROTEIN LIGASE TRIM"/>
    <property type="match status" value="1"/>
</dbReference>